<comment type="caution">
    <text evidence="1">The sequence shown here is derived from an EMBL/GenBank/DDBJ whole genome shotgun (WGS) entry which is preliminary data.</text>
</comment>
<proteinExistence type="predicted"/>
<gene>
    <name evidence="1" type="ORF">A6E14_14920</name>
</gene>
<name>A0A1B9QVM8_9VIBR</name>
<dbReference type="EMBL" id="MAJZ01000835">
    <property type="protein sequence ID" value="OCH73124.1"/>
    <property type="molecule type" value="Genomic_DNA"/>
</dbReference>
<evidence type="ECO:0000313" key="2">
    <source>
        <dbReference type="Proteomes" id="UP000093173"/>
    </source>
</evidence>
<dbReference type="RefSeq" id="WP_017035423.1">
    <property type="nucleotide sequence ID" value="NZ_JBNGCH010000835.1"/>
</dbReference>
<sequence length="151" mass="16960">MMKKIALISLALTVLGGCQNTEVNWQESSTTVVAQTQIELKSSLWVDRMPTIGESSQSEENLHAAIYIESQGELPAELDINRVSIKQGGEEWLISSEEFDIRTHNSNQWEIAFVWQLPVNPGLPVDVALQLSSDGQEQWLVERDVNIDMVH</sequence>
<dbReference type="AlphaFoldDB" id="A0A1B9QVM8"/>
<reference evidence="2" key="1">
    <citation type="submission" date="2016-06" db="EMBL/GenBank/DDBJ databases">
        <authorList>
            <person name="Hehemann J.-H."/>
            <person name="Arevalo P."/>
            <person name="Datta M.S."/>
            <person name="Polz M.F."/>
        </authorList>
    </citation>
    <scope>NUCLEOTIDE SEQUENCE [LARGE SCALE GENOMIC DNA]</scope>
    <source>
        <strain evidence="2">9CSC122</strain>
    </source>
</reference>
<accession>A0A1B9QVM8</accession>
<organism evidence="1 2">
    <name type="scientific">Vibrio genomosp. F10</name>
    <dbReference type="NCBI Taxonomy" id="723171"/>
    <lineage>
        <taxon>Bacteria</taxon>
        <taxon>Pseudomonadati</taxon>
        <taxon>Pseudomonadota</taxon>
        <taxon>Gammaproteobacteria</taxon>
        <taxon>Vibrionales</taxon>
        <taxon>Vibrionaceae</taxon>
        <taxon>Vibrio</taxon>
    </lineage>
</organism>
<dbReference type="PROSITE" id="PS51257">
    <property type="entry name" value="PROKAR_LIPOPROTEIN"/>
    <property type="match status" value="1"/>
</dbReference>
<protein>
    <recommendedName>
        <fullName evidence="3">DNA polymerase III subunit beta</fullName>
    </recommendedName>
</protein>
<evidence type="ECO:0008006" key="3">
    <source>
        <dbReference type="Google" id="ProtNLM"/>
    </source>
</evidence>
<keyword evidence="2" id="KW-1185">Reference proteome</keyword>
<evidence type="ECO:0000313" key="1">
    <source>
        <dbReference type="EMBL" id="OCH73124.1"/>
    </source>
</evidence>
<dbReference type="Proteomes" id="UP000093173">
    <property type="component" value="Unassembled WGS sequence"/>
</dbReference>